<feature type="region of interest" description="Disordered" evidence="1">
    <location>
        <begin position="20"/>
        <end position="56"/>
    </location>
</feature>
<dbReference type="Proteomes" id="UP000680866">
    <property type="component" value="Chromosome"/>
</dbReference>
<gene>
    <name evidence="2" type="ORF">Prubr_40020</name>
</gene>
<keyword evidence="3" id="KW-1185">Reference proteome</keyword>
<sequence>MGDEHRDLAETFRYHARREFDGCSPRQAQPATFPADHPDLTDPPFAARPGQRRPLRLAPVQYLLRPQGRRPPARGVPAALGGTRPVDAGFTAALACRPWSPGAPAGCPSRSWPGPDPRGRRLK</sequence>
<accession>A0A810N087</accession>
<reference evidence="2" key="1">
    <citation type="submission" date="2020-08" db="EMBL/GenBank/DDBJ databases">
        <title>Whole genome shotgun sequence of Polymorphospora rubra NBRC 101157.</title>
        <authorList>
            <person name="Komaki H."/>
            <person name="Tamura T."/>
        </authorList>
    </citation>
    <scope>NUCLEOTIDE SEQUENCE</scope>
    <source>
        <strain evidence="2">NBRC 101157</strain>
    </source>
</reference>
<dbReference type="AlphaFoldDB" id="A0A810N087"/>
<name>A0A810N087_9ACTN</name>
<proteinExistence type="predicted"/>
<evidence type="ECO:0000256" key="1">
    <source>
        <dbReference type="SAM" id="MobiDB-lite"/>
    </source>
</evidence>
<protein>
    <submittedName>
        <fullName evidence="2">Uncharacterized protein</fullName>
    </submittedName>
</protein>
<evidence type="ECO:0000313" key="2">
    <source>
        <dbReference type="EMBL" id="BCJ66981.1"/>
    </source>
</evidence>
<dbReference type="KEGG" id="pry:Prubr_40020"/>
<dbReference type="EMBL" id="AP023359">
    <property type="protein sequence ID" value="BCJ66981.1"/>
    <property type="molecule type" value="Genomic_DNA"/>
</dbReference>
<evidence type="ECO:0000313" key="3">
    <source>
        <dbReference type="Proteomes" id="UP000680866"/>
    </source>
</evidence>
<organism evidence="2 3">
    <name type="scientific">Polymorphospora rubra</name>
    <dbReference type="NCBI Taxonomy" id="338584"/>
    <lineage>
        <taxon>Bacteria</taxon>
        <taxon>Bacillati</taxon>
        <taxon>Actinomycetota</taxon>
        <taxon>Actinomycetes</taxon>
        <taxon>Micromonosporales</taxon>
        <taxon>Micromonosporaceae</taxon>
        <taxon>Polymorphospora</taxon>
    </lineage>
</organism>
<feature type="region of interest" description="Disordered" evidence="1">
    <location>
        <begin position="100"/>
        <end position="123"/>
    </location>
</feature>
<dbReference type="RefSeq" id="WP_212816380.1">
    <property type="nucleotide sequence ID" value="NZ_AP023359.1"/>
</dbReference>